<feature type="repeat" description="TPR" evidence="1">
    <location>
        <begin position="479"/>
        <end position="512"/>
    </location>
</feature>
<gene>
    <name evidence="2" type="primary">prsT</name>
    <name evidence="2" type="ORF">ACFO4O_09970</name>
</gene>
<evidence type="ECO:0000313" key="3">
    <source>
        <dbReference type="Proteomes" id="UP001595897"/>
    </source>
</evidence>
<feature type="repeat" description="TPR" evidence="1">
    <location>
        <begin position="72"/>
        <end position="105"/>
    </location>
</feature>
<proteinExistence type="predicted"/>
<dbReference type="Gene3D" id="1.25.40.10">
    <property type="entry name" value="Tetratricopeptide repeat domain"/>
    <property type="match status" value="4"/>
</dbReference>
<dbReference type="InterPro" id="IPR019734">
    <property type="entry name" value="TPR_rpt"/>
</dbReference>
<dbReference type="EMBL" id="JBHSGU010000002">
    <property type="protein sequence ID" value="MFC4700485.1"/>
    <property type="molecule type" value="Genomic_DNA"/>
</dbReference>
<dbReference type="PANTHER" id="PTHR12558:SF13">
    <property type="entry name" value="CELL DIVISION CYCLE PROTEIN 27 HOMOLOG"/>
    <property type="match status" value="1"/>
</dbReference>
<dbReference type="Pfam" id="PF09295">
    <property type="entry name" value="ChAPs"/>
    <property type="match status" value="1"/>
</dbReference>
<dbReference type="Pfam" id="PF14559">
    <property type="entry name" value="TPR_19"/>
    <property type="match status" value="1"/>
</dbReference>
<comment type="caution">
    <text evidence="2">The sequence shown here is derived from an EMBL/GenBank/DDBJ whole genome shotgun (WGS) entry which is preliminary data.</text>
</comment>
<dbReference type="PROSITE" id="PS51257">
    <property type="entry name" value="PROKAR_LIPOPROTEIN"/>
    <property type="match status" value="1"/>
</dbReference>
<accession>A0ABV9LW53</accession>
<keyword evidence="3" id="KW-1185">Reference proteome</keyword>
<dbReference type="InterPro" id="IPR011990">
    <property type="entry name" value="TPR-like_helical_dom_sf"/>
</dbReference>
<protein>
    <submittedName>
        <fullName evidence="2">XrtA/PEP-CTERM system TPR-repeat protein PrsT</fullName>
    </submittedName>
</protein>
<reference evidence="3" key="1">
    <citation type="journal article" date="2019" name="Int. J. Syst. Evol. Microbiol.">
        <title>The Global Catalogue of Microorganisms (GCM) 10K type strain sequencing project: providing services to taxonomists for standard genome sequencing and annotation.</title>
        <authorList>
            <consortium name="The Broad Institute Genomics Platform"/>
            <consortium name="The Broad Institute Genome Sequencing Center for Infectious Disease"/>
            <person name="Wu L."/>
            <person name="Ma J."/>
        </authorList>
    </citation>
    <scope>NUCLEOTIDE SEQUENCE [LARGE SCALE GENOMIC DNA]</scope>
    <source>
        <strain evidence="3">KACC 12507</strain>
    </source>
</reference>
<dbReference type="InterPro" id="IPR015374">
    <property type="entry name" value="ChAPs"/>
</dbReference>
<dbReference type="RefSeq" id="WP_382407929.1">
    <property type="nucleotide sequence ID" value="NZ_JBHSGU010000002.1"/>
</dbReference>
<dbReference type="Pfam" id="PF13181">
    <property type="entry name" value="TPR_8"/>
    <property type="match status" value="1"/>
</dbReference>
<dbReference type="Proteomes" id="UP001595897">
    <property type="component" value="Unassembled WGS sequence"/>
</dbReference>
<evidence type="ECO:0000256" key="1">
    <source>
        <dbReference type="PROSITE-ProRule" id="PRU00339"/>
    </source>
</evidence>
<dbReference type="SUPFAM" id="SSF48452">
    <property type="entry name" value="TPR-like"/>
    <property type="match status" value="5"/>
</dbReference>
<feature type="repeat" description="TPR" evidence="1">
    <location>
        <begin position="816"/>
        <end position="849"/>
    </location>
</feature>
<dbReference type="PANTHER" id="PTHR12558">
    <property type="entry name" value="CELL DIVISION CYCLE 16,23,27"/>
    <property type="match status" value="1"/>
</dbReference>
<keyword evidence="1" id="KW-0802">TPR repeat</keyword>
<dbReference type="InterPro" id="IPR014266">
    <property type="entry name" value="PEP-CTERM_TPR_PrsT"/>
</dbReference>
<name>A0ABV9LW53_9ALTE</name>
<evidence type="ECO:0000313" key="2">
    <source>
        <dbReference type="EMBL" id="MFC4700485.1"/>
    </source>
</evidence>
<organism evidence="2 3">
    <name type="scientific">Glaciecola siphonariae</name>
    <dbReference type="NCBI Taxonomy" id="521012"/>
    <lineage>
        <taxon>Bacteria</taxon>
        <taxon>Pseudomonadati</taxon>
        <taxon>Pseudomonadota</taxon>
        <taxon>Gammaproteobacteria</taxon>
        <taxon>Alteromonadales</taxon>
        <taxon>Alteromonadaceae</taxon>
        <taxon>Glaciecola</taxon>
    </lineage>
</organism>
<dbReference type="NCBIfam" id="TIGR02917">
    <property type="entry name" value="PEP_TPR_lipo"/>
    <property type="match status" value="1"/>
</dbReference>
<dbReference type="SMART" id="SM00028">
    <property type="entry name" value="TPR"/>
    <property type="match status" value="10"/>
</dbReference>
<dbReference type="PROSITE" id="PS50005">
    <property type="entry name" value="TPR"/>
    <property type="match status" value="3"/>
</dbReference>
<sequence>MLRNNPQSRRSTPVKRIAQALGAGVLLFGLMACSGKTVDEHIQQAQVYVDQGDNNAAIIELKSAVQQDPRSAQARFELGKIYIEQKNFESAEKELSRALELGHPPPKVIPLLSEAYQRTGANVALADLSYDEQSMTTVERLEIGFRKLQSLIQLEKNAEARILIDQMAPLESSSVYKGLIEAHRDILDKDYESALTQAIALQERAPLNRDVLSFTARLYMLNGQEEKAAEIYEEYSKVATDDIESKFALANMLVQQGETERAEVYVDELMQISDTNGLLNQLKGIIRAANGDFQGALDYSVKAIQFGQADPRVRLVAGFAAYQLGEFEKAVMHLTVVAPALPDGHPGLRILAASQLQSDMGTDASNILPRIGELSAQDASLFSRAGYELIQEGNIDAAKEVIAQADKISETADDLTRLGILKLSVNDVEGLINLEQAVDKAPESVTAKSTLATAYLGTNQLDKALALALEWQQSAPNAIEGFLLESEVYQRQANYEKALQILEKASQIDSNNAALLVAQIRLNLRQKNIDTALTFTETLLTQEPENVVALASLFAIKSDKGQASDAISRIQSAFNKDKSNQQLALLLARAGLASQQPKLAVEALDSIEATRGAPSQYWSMRGFALLRDNQTDAAEKHYETWMDLFPKQENAVIGRLLILDAKRQYERGLDLIVEFLARKDNLQVRLLEAYFYAMAGEAEQARTKVNAIDDKYQALPFLRGVKARIALLEGRPTDALDDARASFEDNPKTDNLIVLVQALDMTGQADAAYQLVEQFSQANPNDMRVKLLLAQRQISKDSQQAIKTYSEMLEKTPNSFVVLNNLAYLLMEDGDLDTAAGLAKRAYDLQPDNAATVDTYAQILIRQNNIEDAVEAYNKVMSDEVTNEEVILNYIEALLKNGSTVVAKRRLEARSFVLPESLERIDALRQQFDL</sequence>